<evidence type="ECO:0000256" key="4">
    <source>
        <dbReference type="PIRSR" id="PIRSR001365-2"/>
    </source>
</evidence>
<reference evidence="5 6" key="1">
    <citation type="submission" date="2019-02" db="EMBL/GenBank/DDBJ databases">
        <title>Genomic Encyclopedia of Archaeal and Bacterial Type Strains, Phase II (KMG-II): from individual species to whole genera.</title>
        <authorList>
            <person name="Goeker M."/>
        </authorList>
    </citation>
    <scope>NUCLEOTIDE SEQUENCE [LARGE SCALE GENOMIC DNA]</scope>
    <source>
        <strain evidence="5 6">DSM 18101</strain>
    </source>
</reference>
<dbReference type="Proteomes" id="UP000292958">
    <property type="component" value="Unassembled WGS sequence"/>
</dbReference>
<dbReference type="Gene3D" id="3.20.20.70">
    <property type="entry name" value="Aldolase class I"/>
    <property type="match status" value="1"/>
</dbReference>
<comment type="similarity">
    <text evidence="1 3">Belongs to the DapA family.</text>
</comment>
<keyword evidence="6" id="KW-1185">Reference proteome</keyword>
<evidence type="ECO:0000256" key="3">
    <source>
        <dbReference type="PIRNR" id="PIRNR001365"/>
    </source>
</evidence>
<accession>A0A4Q7YRG6</accession>
<evidence type="ECO:0000256" key="1">
    <source>
        <dbReference type="ARBA" id="ARBA00007592"/>
    </source>
</evidence>
<evidence type="ECO:0000313" key="6">
    <source>
        <dbReference type="Proteomes" id="UP000292958"/>
    </source>
</evidence>
<dbReference type="InterPro" id="IPR002220">
    <property type="entry name" value="DapA-like"/>
</dbReference>
<protein>
    <submittedName>
        <fullName evidence="5">Dihydrodipicolinate synthase/N-acetylneuraminate lyase</fullName>
    </submittedName>
</protein>
<dbReference type="SUPFAM" id="SSF51569">
    <property type="entry name" value="Aldolase"/>
    <property type="match status" value="2"/>
</dbReference>
<dbReference type="EMBL" id="SHKW01000001">
    <property type="protein sequence ID" value="RZU39513.1"/>
    <property type="molecule type" value="Genomic_DNA"/>
</dbReference>
<dbReference type="CDD" id="cd00408">
    <property type="entry name" value="DHDPS-like"/>
    <property type="match status" value="1"/>
</dbReference>
<dbReference type="PANTHER" id="PTHR12128">
    <property type="entry name" value="DIHYDRODIPICOLINATE SYNTHASE"/>
    <property type="match status" value="1"/>
</dbReference>
<gene>
    <name evidence="5" type="ORF">BDD14_0898</name>
</gene>
<evidence type="ECO:0000313" key="5">
    <source>
        <dbReference type="EMBL" id="RZU39513.1"/>
    </source>
</evidence>
<proteinExistence type="inferred from homology"/>
<dbReference type="SMART" id="SM01130">
    <property type="entry name" value="DHDPS"/>
    <property type="match status" value="1"/>
</dbReference>
<dbReference type="PANTHER" id="PTHR12128:SF66">
    <property type="entry name" value="4-HYDROXY-2-OXOGLUTARATE ALDOLASE, MITOCHONDRIAL"/>
    <property type="match status" value="1"/>
</dbReference>
<evidence type="ECO:0000256" key="2">
    <source>
        <dbReference type="ARBA" id="ARBA00023239"/>
    </source>
</evidence>
<dbReference type="OrthoDB" id="9782828at2"/>
<dbReference type="AlphaFoldDB" id="A0A4Q7YRG6"/>
<dbReference type="PIRSF" id="PIRSF001365">
    <property type="entry name" value="DHDPS"/>
    <property type="match status" value="1"/>
</dbReference>
<dbReference type="InterPro" id="IPR013785">
    <property type="entry name" value="Aldolase_TIM"/>
</dbReference>
<comment type="caution">
    <text evidence="5">The sequence shown here is derived from an EMBL/GenBank/DDBJ whole genome shotgun (WGS) entry which is preliminary data.</text>
</comment>
<keyword evidence="2 3" id="KW-0456">Lyase</keyword>
<dbReference type="RefSeq" id="WP_130417708.1">
    <property type="nucleotide sequence ID" value="NZ_SHKW01000001.1"/>
</dbReference>
<name>A0A4Q7YRG6_9BACT</name>
<dbReference type="Pfam" id="PF00701">
    <property type="entry name" value="DHDPS"/>
    <property type="match status" value="1"/>
</dbReference>
<sequence length="347" mass="36545">MLLEGLHLPLTTPFYPDGRLNLRKIEHNVDRYSRTPAAGLVVLSETGEAAMLSDAERREALQTAMGAAGETKVMIAGVSRGSVAGTLELAEFAATVGYDAILVNRPAFLREEQHRETLTFFQAIADRSPVPVILYSVASAPLSVETIAELAAHPGVIGLADEDASGGRIERIRERTSSVRRDVTVTTVFAAVTGRMLAVKEAAGGATFVSAESLGGGAALATAPPKPAIKTRSKTVSFQVVCASSAGMLAGLRSGAVGAMPGFAASAPQACYEVYAAWKDEDQPLAEEKQARIAPAIAKVELELGVPGVRFGCDLNGYFGGRPRLPLLPLTETQRSDVERVMAGIRN</sequence>
<organism evidence="5 6">
    <name type="scientific">Edaphobacter modestus</name>
    <dbReference type="NCBI Taxonomy" id="388466"/>
    <lineage>
        <taxon>Bacteria</taxon>
        <taxon>Pseudomonadati</taxon>
        <taxon>Acidobacteriota</taxon>
        <taxon>Terriglobia</taxon>
        <taxon>Terriglobales</taxon>
        <taxon>Acidobacteriaceae</taxon>
        <taxon>Edaphobacter</taxon>
    </lineage>
</organism>
<dbReference type="GO" id="GO:0008840">
    <property type="term" value="F:4-hydroxy-tetrahydrodipicolinate synthase activity"/>
    <property type="evidence" value="ECO:0007669"/>
    <property type="project" value="TreeGrafter"/>
</dbReference>
<feature type="binding site" evidence="4">
    <location>
        <position position="46"/>
    </location>
    <ligand>
        <name>pyruvate</name>
        <dbReference type="ChEBI" id="CHEBI:15361"/>
    </ligand>
</feature>